<dbReference type="GO" id="GO:0010181">
    <property type="term" value="F:FMN binding"/>
    <property type="evidence" value="ECO:0007669"/>
    <property type="project" value="TreeGrafter"/>
</dbReference>
<dbReference type="InterPro" id="IPR050712">
    <property type="entry name" value="NAD(P)H-dep_reductase"/>
</dbReference>
<dbReference type="RefSeq" id="WP_146889654.1">
    <property type="nucleotide sequence ID" value="NZ_VORX01000001.1"/>
</dbReference>
<proteinExistence type="predicted"/>
<protein>
    <submittedName>
        <fullName evidence="2">NAD(P)H-dependent oxidoreductase</fullName>
    </submittedName>
</protein>
<dbReference type="EMBL" id="VORX01000001">
    <property type="protein sequence ID" value="TXE10864.1"/>
    <property type="molecule type" value="Genomic_DNA"/>
</dbReference>
<dbReference type="SUPFAM" id="SSF52218">
    <property type="entry name" value="Flavoproteins"/>
    <property type="match status" value="1"/>
</dbReference>
<evidence type="ECO:0000313" key="3">
    <source>
        <dbReference type="Proteomes" id="UP000321734"/>
    </source>
</evidence>
<evidence type="ECO:0000313" key="2">
    <source>
        <dbReference type="EMBL" id="TXE10864.1"/>
    </source>
</evidence>
<evidence type="ECO:0000259" key="1">
    <source>
        <dbReference type="Pfam" id="PF03358"/>
    </source>
</evidence>
<dbReference type="AlphaFoldDB" id="A0A5C7AS59"/>
<reference evidence="2 3" key="1">
    <citation type="submission" date="2019-08" db="EMBL/GenBank/DDBJ databases">
        <title>Genome sequence of Gelidibacter salicanalis IC162T.</title>
        <authorList>
            <person name="Bowman J.P."/>
        </authorList>
    </citation>
    <scope>NUCLEOTIDE SEQUENCE [LARGE SCALE GENOMIC DNA]</scope>
    <source>
        <strain evidence="2 3">IC162</strain>
    </source>
</reference>
<dbReference type="Gene3D" id="3.40.50.360">
    <property type="match status" value="1"/>
</dbReference>
<keyword evidence="3" id="KW-1185">Reference proteome</keyword>
<dbReference type="PANTHER" id="PTHR30543:SF21">
    <property type="entry name" value="NAD(P)H-DEPENDENT FMN REDUCTASE LOT6"/>
    <property type="match status" value="1"/>
</dbReference>
<dbReference type="PANTHER" id="PTHR30543">
    <property type="entry name" value="CHROMATE REDUCTASE"/>
    <property type="match status" value="1"/>
</dbReference>
<accession>A0A5C7AS59</accession>
<dbReference type="Pfam" id="PF03358">
    <property type="entry name" value="FMN_red"/>
    <property type="match status" value="1"/>
</dbReference>
<name>A0A5C7AS59_9FLAO</name>
<gene>
    <name evidence="2" type="ORF">ES711_02885</name>
</gene>
<dbReference type="GO" id="GO:0005829">
    <property type="term" value="C:cytosol"/>
    <property type="evidence" value="ECO:0007669"/>
    <property type="project" value="TreeGrafter"/>
</dbReference>
<dbReference type="Proteomes" id="UP000321734">
    <property type="component" value="Unassembled WGS sequence"/>
</dbReference>
<dbReference type="OrthoDB" id="5767802at2"/>
<organism evidence="2 3">
    <name type="scientific">Gelidibacter salicanalis</name>
    <dbReference type="NCBI Taxonomy" id="291193"/>
    <lineage>
        <taxon>Bacteria</taxon>
        <taxon>Pseudomonadati</taxon>
        <taxon>Bacteroidota</taxon>
        <taxon>Flavobacteriia</taxon>
        <taxon>Flavobacteriales</taxon>
        <taxon>Flavobacteriaceae</taxon>
        <taxon>Gelidibacter</taxon>
    </lineage>
</organism>
<dbReference type="InterPro" id="IPR005025">
    <property type="entry name" value="FMN_Rdtase-like_dom"/>
</dbReference>
<sequence length="188" mass="20547">MKHIIAFAGSNSSESINKQLATYAAGLVDEVETTILDLNDFELPLFGVDLEKKIGIPENAHNFLNQIRNADGIILSLAEHNGAYSTAFKNLFDWMSRAEQKTFMGKPMLLMAASPGGRGGASVLAIAKDRFPRHNAEIVATFSLPNFKENFNEGKVTNSSLNSELLEAVNAFHDAIFKSELKGTKTDI</sequence>
<feature type="domain" description="NADPH-dependent FMN reductase-like" evidence="1">
    <location>
        <begin position="4"/>
        <end position="139"/>
    </location>
</feature>
<dbReference type="GO" id="GO:0016491">
    <property type="term" value="F:oxidoreductase activity"/>
    <property type="evidence" value="ECO:0007669"/>
    <property type="project" value="InterPro"/>
</dbReference>
<dbReference type="InterPro" id="IPR029039">
    <property type="entry name" value="Flavoprotein-like_sf"/>
</dbReference>
<comment type="caution">
    <text evidence="2">The sequence shown here is derived from an EMBL/GenBank/DDBJ whole genome shotgun (WGS) entry which is preliminary data.</text>
</comment>